<dbReference type="EMBL" id="CH916372">
    <property type="protein sequence ID" value="EDV99111.1"/>
    <property type="molecule type" value="Genomic_DNA"/>
</dbReference>
<organism evidence="4">
    <name type="scientific">Drosophila grimshawi</name>
    <name type="common">Hawaiian fruit fly</name>
    <name type="synonym">Idiomyia grimshawi</name>
    <dbReference type="NCBI Taxonomy" id="7222"/>
    <lineage>
        <taxon>Eukaryota</taxon>
        <taxon>Metazoa</taxon>
        <taxon>Ecdysozoa</taxon>
        <taxon>Arthropoda</taxon>
        <taxon>Hexapoda</taxon>
        <taxon>Insecta</taxon>
        <taxon>Pterygota</taxon>
        <taxon>Neoptera</taxon>
        <taxon>Endopterygota</taxon>
        <taxon>Diptera</taxon>
        <taxon>Brachycera</taxon>
        <taxon>Muscomorpha</taxon>
        <taxon>Ephydroidea</taxon>
        <taxon>Drosophilidae</taxon>
        <taxon>Drosophila</taxon>
        <taxon>Hawaiian Drosophila</taxon>
    </lineage>
</organism>
<dbReference type="OMA" id="MANIHRH"/>
<evidence type="ECO:0000313" key="4">
    <source>
        <dbReference type="Proteomes" id="UP000001070"/>
    </source>
</evidence>
<evidence type="ECO:0000256" key="2">
    <source>
        <dbReference type="SAM" id="MobiDB-lite"/>
    </source>
</evidence>
<feature type="compositionally biased region" description="Polar residues" evidence="2">
    <location>
        <begin position="245"/>
        <end position="257"/>
    </location>
</feature>
<feature type="compositionally biased region" description="Basic residues" evidence="2">
    <location>
        <begin position="260"/>
        <end position="270"/>
    </location>
</feature>
<dbReference type="OrthoDB" id="7865731at2759"/>
<dbReference type="Proteomes" id="UP000001070">
    <property type="component" value="Unassembled WGS sequence"/>
</dbReference>
<feature type="coiled-coil region" evidence="1">
    <location>
        <begin position="173"/>
        <end position="207"/>
    </location>
</feature>
<proteinExistence type="predicted"/>
<name>B4JQD1_DROGR</name>
<keyword evidence="4" id="KW-1185">Reference proteome</keyword>
<feature type="region of interest" description="Disordered" evidence="2">
    <location>
        <begin position="237"/>
        <end position="270"/>
    </location>
</feature>
<dbReference type="STRING" id="7222.B4JQD1"/>
<protein>
    <submittedName>
        <fullName evidence="3">GH13676</fullName>
    </submittedName>
</protein>
<gene>
    <name evidence="3" type="primary">Dgri\GH13676</name>
    <name evidence="3" type="ORF">Dgri_GH13676</name>
</gene>
<dbReference type="KEGG" id="dgr:6566831"/>
<reference evidence="3 4" key="1">
    <citation type="journal article" date="2007" name="Nature">
        <title>Evolution of genes and genomes on the Drosophila phylogeny.</title>
        <authorList>
            <consortium name="Drosophila 12 Genomes Consortium"/>
            <person name="Clark A.G."/>
            <person name="Eisen M.B."/>
            <person name="Smith D.R."/>
            <person name="Bergman C.M."/>
            <person name="Oliver B."/>
            <person name="Markow T.A."/>
            <person name="Kaufman T.C."/>
            <person name="Kellis M."/>
            <person name="Gelbart W."/>
            <person name="Iyer V.N."/>
            <person name="Pollard D.A."/>
            <person name="Sackton T.B."/>
            <person name="Larracuente A.M."/>
            <person name="Singh N.D."/>
            <person name="Abad J.P."/>
            <person name="Abt D.N."/>
            <person name="Adryan B."/>
            <person name="Aguade M."/>
            <person name="Akashi H."/>
            <person name="Anderson W.W."/>
            <person name="Aquadro C.F."/>
            <person name="Ardell D.H."/>
            <person name="Arguello R."/>
            <person name="Artieri C.G."/>
            <person name="Barbash D.A."/>
            <person name="Barker D."/>
            <person name="Barsanti P."/>
            <person name="Batterham P."/>
            <person name="Batzoglou S."/>
            <person name="Begun D."/>
            <person name="Bhutkar A."/>
            <person name="Blanco E."/>
            <person name="Bosak S.A."/>
            <person name="Bradley R.K."/>
            <person name="Brand A.D."/>
            <person name="Brent M.R."/>
            <person name="Brooks A.N."/>
            <person name="Brown R.H."/>
            <person name="Butlin R.K."/>
            <person name="Caggese C."/>
            <person name="Calvi B.R."/>
            <person name="Bernardo de Carvalho A."/>
            <person name="Caspi A."/>
            <person name="Castrezana S."/>
            <person name="Celniker S.E."/>
            <person name="Chang J.L."/>
            <person name="Chapple C."/>
            <person name="Chatterji S."/>
            <person name="Chinwalla A."/>
            <person name="Civetta A."/>
            <person name="Clifton S.W."/>
            <person name="Comeron J.M."/>
            <person name="Costello J.C."/>
            <person name="Coyne J.A."/>
            <person name="Daub J."/>
            <person name="David R.G."/>
            <person name="Delcher A.L."/>
            <person name="Delehaunty K."/>
            <person name="Do C.B."/>
            <person name="Ebling H."/>
            <person name="Edwards K."/>
            <person name="Eickbush T."/>
            <person name="Evans J.D."/>
            <person name="Filipski A."/>
            <person name="Findeiss S."/>
            <person name="Freyhult E."/>
            <person name="Fulton L."/>
            <person name="Fulton R."/>
            <person name="Garcia A.C."/>
            <person name="Gardiner A."/>
            <person name="Garfield D.A."/>
            <person name="Garvin B.E."/>
            <person name="Gibson G."/>
            <person name="Gilbert D."/>
            <person name="Gnerre S."/>
            <person name="Godfrey J."/>
            <person name="Good R."/>
            <person name="Gotea V."/>
            <person name="Gravely B."/>
            <person name="Greenberg A.J."/>
            <person name="Griffiths-Jones S."/>
            <person name="Gross S."/>
            <person name="Guigo R."/>
            <person name="Gustafson E.A."/>
            <person name="Haerty W."/>
            <person name="Hahn M.W."/>
            <person name="Halligan D.L."/>
            <person name="Halpern A.L."/>
            <person name="Halter G.M."/>
            <person name="Han M.V."/>
            <person name="Heger A."/>
            <person name="Hillier L."/>
            <person name="Hinrichs A.S."/>
            <person name="Holmes I."/>
            <person name="Hoskins R.A."/>
            <person name="Hubisz M.J."/>
            <person name="Hultmark D."/>
            <person name="Huntley M.A."/>
            <person name="Jaffe D.B."/>
            <person name="Jagadeeshan S."/>
            <person name="Jeck W.R."/>
            <person name="Johnson J."/>
            <person name="Jones C.D."/>
            <person name="Jordan W.C."/>
            <person name="Karpen G.H."/>
            <person name="Kataoka E."/>
            <person name="Keightley P.D."/>
            <person name="Kheradpour P."/>
            <person name="Kirkness E.F."/>
            <person name="Koerich L.B."/>
            <person name="Kristiansen K."/>
            <person name="Kudrna D."/>
            <person name="Kulathinal R.J."/>
            <person name="Kumar S."/>
            <person name="Kwok R."/>
            <person name="Lander E."/>
            <person name="Langley C.H."/>
            <person name="Lapoint R."/>
            <person name="Lazzaro B.P."/>
            <person name="Lee S.J."/>
            <person name="Levesque L."/>
            <person name="Li R."/>
            <person name="Lin C.F."/>
            <person name="Lin M.F."/>
            <person name="Lindblad-Toh K."/>
            <person name="Llopart A."/>
            <person name="Long M."/>
            <person name="Low L."/>
            <person name="Lozovsky E."/>
            <person name="Lu J."/>
            <person name="Luo M."/>
            <person name="Machado C.A."/>
            <person name="Makalowski W."/>
            <person name="Marzo M."/>
            <person name="Matsuda M."/>
            <person name="Matzkin L."/>
            <person name="McAllister B."/>
            <person name="McBride C.S."/>
            <person name="McKernan B."/>
            <person name="McKernan K."/>
            <person name="Mendez-Lago M."/>
            <person name="Minx P."/>
            <person name="Mollenhauer M.U."/>
            <person name="Montooth K."/>
            <person name="Mount S.M."/>
            <person name="Mu X."/>
            <person name="Myers E."/>
            <person name="Negre B."/>
            <person name="Newfeld S."/>
            <person name="Nielsen R."/>
            <person name="Noor M.A."/>
            <person name="O'Grady P."/>
            <person name="Pachter L."/>
            <person name="Papaceit M."/>
            <person name="Parisi M.J."/>
            <person name="Parisi M."/>
            <person name="Parts L."/>
            <person name="Pedersen J.S."/>
            <person name="Pesole G."/>
            <person name="Phillippy A.M."/>
            <person name="Ponting C.P."/>
            <person name="Pop M."/>
            <person name="Porcelli D."/>
            <person name="Powell J.R."/>
            <person name="Prohaska S."/>
            <person name="Pruitt K."/>
            <person name="Puig M."/>
            <person name="Quesneville H."/>
            <person name="Ram K.R."/>
            <person name="Rand D."/>
            <person name="Rasmussen M.D."/>
            <person name="Reed L.K."/>
            <person name="Reenan R."/>
            <person name="Reily A."/>
            <person name="Remington K.A."/>
            <person name="Rieger T.T."/>
            <person name="Ritchie M.G."/>
            <person name="Robin C."/>
            <person name="Rogers Y.H."/>
            <person name="Rohde C."/>
            <person name="Rozas J."/>
            <person name="Rubenfield M.J."/>
            <person name="Ruiz A."/>
            <person name="Russo S."/>
            <person name="Salzberg S.L."/>
            <person name="Sanchez-Gracia A."/>
            <person name="Saranga D.J."/>
            <person name="Sato H."/>
            <person name="Schaeffer S.W."/>
            <person name="Schatz M.C."/>
            <person name="Schlenke T."/>
            <person name="Schwartz R."/>
            <person name="Segarra C."/>
            <person name="Singh R.S."/>
            <person name="Sirot L."/>
            <person name="Sirota M."/>
            <person name="Sisneros N.B."/>
            <person name="Smith C.D."/>
            <person name="Smith T.F."/>
            <person name="Spieth J."/>
            <person name="Stage D.E."/>
            <person name="Stark A."/>
            <person name="Stephan W."/>
            <person name="Strausberg R.L."/>
            <person name="Strempel S."/>
            <person name="Sturgill D."/>
            <person name="Sutton G."/>
            <person name="Sutton G.G."/>
            <person name="Tao W."/>
            <person name="Teichmann S."/>
            <person name="Tobari Y.N."/>
            <person name="Tomimura Y."/>
            <person name="Tsolas J.M."/>
            <person name="Valente V.L."/>
            <person name="Venter E."/>
            <person name="Venter J.C."/>
            <person name="Vicario S."/>
            <person name="Vieira F.G."/>
            <person name="Vilella A.J."/>
            <person name="Villasante A."/>
            <person name="Walenz B."/>
            <person name="Wang J."/>
            <person name="Wasserman M."/>
            <person name="Watts T."/>
            <person name="Wilson D."/>
            <person name="Wilson R.K."/>
            <person name="Wing R.A."/>
            <person name="Wolfner M.F."/>
            <person name="Wong A."/>
            <person name="Wong G.K."/>
            <person name="Wu C.I."/>
            <person name="Wu G."/>
            <person name="Yamamoto D."/>
            <person name="Yang H.P."/>
            <person name="Yang S.P."/>
            <person name="Yorke J.A."/>
            <person name="Yoshida K."/>
            <person name="Zdobnov E."/>
            <person name="Zhang P."/>
            <person name="Zhang Y."/>
            <person name="Zimin A.V."/>
            <person name="Baldwin J."/>
            <person name="Abdouelleil A."/>
            <person name="Abdulkadir J."/>
            <person name="Abebe A."/>
            <person name="Abera B."/>
            <person name="Abreu J."/>
            <person name="Acer S.C."/>
            <person name="Aftuck L."/>
            <person name="Alexander A."/>
            <person name="An P."/>
            <person name="Anderson E."/>
            <person name="Anderson S."/>
            <person name="Arachi H."/>
            <person name="Azer M."/>
            <person name="Bachantsang P."/>
            <person name="Barry A."/>
            <person name="Bayul T."/>
            <person name="Berlin A."/>
            <person name="Bessette D."/>
            <person name="Bloom T."/>
            <person name="Blye J."/>
            <person name="Boguslavskiy L."/>
            <person name="Bonnet C."/>
            <person name="Boukhgalter B."/>
            <person name="Bourzgui I."/>
            <person name="Brown A."/>
            <person name="Cahill P."/>
            <person name="Channer S."/>
            <person name="Cheshatsang Y."/>
            <person name="Chuda L."/>
            <person name="Citroen M."/>
            <person name="Collymore A."/>
            <person name="Cooke P."/>
            <person name="Costello M."/>
            <person name="D'Aco K."/>
            <person name="Daza R."/>
            <person name="De Haan G."/>
            <person name="DeGray S."/>
            <person name="DeMaso C."/>
            <person name="Dhargay N."/>
            <person name="Dooley K."/>
            <person name="Dooley E."/>
            <person name="Doricent M."/>
            <person name="Dorje P."/>
            <person name="Dorjee K."/>
            <person name="Dupes A."/>
            <person name="Elong R."/>
            <person name="Falk J."/>
            <person name="Farina A."/>
            <person name="Faro S."/>
            <person name="Ferguson D."/>
            <person name="Fisher S."/>
            <person name="Foley C.D."/>
            <person name="Franke A."/>
            <person name="Friedrich D."/>
            <person name="Gadbois L."/>
            <person name="Gearin G."/>
            <person name="Gearin C.R."/>
            <person name="Giannoukos G."/>
            <person name="Goode T."/>
            <person name="Graham J."/>
            <person name="Grandbois E."/>
            <person name="Grewal S."/>
            <person name="Gyaltsen K."/>
            <person name="Hafez N."/>
            <person name="Hagos B."/>
            <person name="Hall J."/>
            <person name="Henson C."/>
            <person name="Hollinger A."/>
            <person name="Honan T."/>
            <person name="Huard M.D."/>
            <person name="Hughes L."/>
            <person name="Hurhula B."/>
            <person name="Husby M.E."/>
            <person name="Kamat A."/>
            <person name="Kanga B."/>
            <person name="Kashin S."/>
            <person name="Khazanovich D."/>
            <person name="Kisner P."/>
            <person name="Lance K."/>
            <person name="Lara M."/>
            <person name="Lee W."/>
            <person name="Lennon N."/>
            <person name="Letendre F."/>
            <person name="LeVine R."/>
            <person name="Lipovsky A."/>
            <person name="Liu X."/>
            <person name="Liu J."/>
            <person name="Liu S."/>
            <person name="Lokyitsang T."/>
            <person name="Lokyitsang Y."/>
            <person name="Lubonja R."/>
            <person name="Lui A."/>
            <person name="MacDonald P."/>
            <person name="Magnisalis V."/>
            <person name="Maru K."/>
            <person name="Matthews C."/>
            <person name="McCusker W."/>
            <person name="McDonough S."/>
            <person name="Mehta T."/>
            <person name="Meldrim J."/>
            <person name="Meneus L."/>
            <person name="Mihai O."/>
            <person name="Mihalev A."/>
            <person name="Mihova T."/>
            <person name="Mittelman R."/>
            <person name="Mlenga V."/>
            <person name="Montmayeur A."/>
            <person name="Mulrain L."/>
            <person name="Navidi A."/>
            <person name="Naylor J."/>
            <person name="Negash T."/>
            <person name="Nguyen T."/>
            <person name="Nguyen N."/>
            <person name="Nicol R."/>
            <person name="Norbu C."/>
            <person name="Norbu N."/>
            <person name="Novod N."/>
            <person name="O'Neill B."/>
            <person name="Osman S."/>
            <person name="Markiewicz E."/>
            <person name="Oyono O.L."/>
            <person name="Patti C."/>
            <person name="Phunkhang P."/>
            <person name="Pierre F."/>
            <person name="Priest M."/>
            <person name="Raghuraman S."/>
            <person name="Rege F."/>
            <person name="Reyes R."/>
            <person name="Rise C."/>
            <person name="Rogov P."/>
            <person name="Ross K."/>
            <person name="Ryan E."/>
            <person name="Settipalli S."/>
            <person name="Shea T."/>
            <person name="Sherpa N."/>
            <person name="Shi L."/>
            <person name="Shih D."/>
            <person name="Sparrow T."/>
            <person name="Spaulding J."/>
            <person name="Stalker J."/>
            <person name="Stange-Thomann N."/>
            <person name="Stavropoulos S."/>
            <person name="Stone C."/>
            <person name="Strader C."/>
            <person name="Tesfaye S."/>
            <person name="Thomson T."/>
            <person name="Thoulutsang Y."/>
            <person name="Thoulutsang D."/>
            <person name="Topham K."/>
            <person name="Topping I."/>
            <person name="Tsamla T."/>
            <person name="Vassiliev H."/>
            <person name="Vo A."/>
            <person name="Wangchuk T."/>
            <person name="Wangdi T."/>
            <person name="Weiand M."/>
            <person name="Wilkinson J."/>
            <person name="Wilson A."/>
            <person name="Yadav S."/>
            <person name="Young G."/>
            <person name="Yu Q."/>
            <person name="Zembek L."/>
            <person name="Zhong D."/>
            <person name="Zimmer A."/>
            <person name="Zwirko Z."/>
            <person name="Jaffe D.B."/>
            <person name="Alvarez P."/>
            <person name="Brockman W."/>
            <person name="Butler J."/>
            <person name="Chin C."/>
            <person name="Gnerre S."/>
            <person name="Grabherr M."/>
            <person name="Kleber M."/>
            <person name="Mauceli E."/>
            <person name="MacCallum I."/>
        </authorList>
    </citation>
    <scope>NUCLEOTIDE SEQUENCE [LARGE SCALE GENOMIC DNA]</scope>
    <source>
        <strain evidence="4">Tucson 15287-2541.00</strain>
    </source>
</reference>
<dbReference type="InParanoid" id="B4JQD1"/>
<dbReference type="eggNOG" id="ENOG502TAJE">
    <property type="taxonomic scope" value="Eukaryota"/>
</dbReference>
<evidence type="ECO:0000313" key="3">
    <source>
        <dbReference type="EMBL" id="EDV99111.1"/>
    </source>
</evidence>
<dbReference type="PhylomeDB" id="B4JQD1"/>
<keyword evidence="1" id="KW-0175">Coiled coil</keyword>
<dbReference type="AlphaFoldDB" id="B4JQD1"/>
<dbReference type="HOGENOM" id="CLU_073427_0_0_1"/>
<accession>B4JQD1</accession>
<evidence type="ECO:0000256" key="1">
    <source>
        <dbReference type="SAM" id="Coils"/>
    </source>
</evidence>
<sequence length="270" mass="30237">MTMRLNLGSILRSQVEYPINEPGNHDTNKMDGCSLRLGAGGGHNYFPDKVDVKARVHSMMANIHKHMKTTIPPRKAVPTIPAPIAEISTSSTATKTTNAKKNRRIRGGGVGALAAGKNSTLPLSQIKARLSRQSQQVMRRGYTEIGQKSFTNQRRIREVLLQKTVLENMLLQHKRLQRDRQTIALEIQQMRQELDKIKNRLDTSQQALNSTRTLYTGFIKGKKGLMPMTLPTNVVNSGKPKSFDTKMSSVSAKSQLSVIPKRRNRQVKTK</sequence>
<dbReference type="FunCoup" id="B4JQD1">
    <property type="interactions" value="7"/>
</dbReference>